<protein>
    <submittedName>
        <fullName evidence="1">Uncharacterized protein</fullName>
    </submittedName>
</protein>
<gene>
    <name evidence="1" type="ORF">H8S22_14075</name>
</gene>
<dbReference type="RefSeq" id="WP_186992521.1">
    <property type="nucleotide sequence ID" value="NZ_JACOOS010000020.1"/>
</dbReference>
<evidence type="ECO:0000313" key="1">
    <source>
        <dbReference type="EMBL" id="MBC5678664.1"/>
    </source>
</evidence>
<keyword evidence="2" id="KW-1185">Reference proteome</keyword>
<dbReference type="Proteomes" id="UP000635828">
    <property type="component" value="Unassembled WGS sequence"/>
</dbReference>
<sequence>MTKAEFIKVFELTLVSANLDIISLSLVDDSHVLITFKGNGTRKVNIEGDSYGAIIQDTMKYVF</sequence>
<reference evidence="1 2" key="1">
    <citation type="submission" date="2020-08" db="EMBL/GenBank/DDBJ databases">
        <title>Genome public.</title>
        <authorList>
            <person name="Liu C."/>
            <person name="Sun Q."/>
        </authorList>
    </citation>
    <scope>NUCLEOTIDE SEQUENCE [LARGE SCALE GENOMIC DNA]</scope>
    <source>
        <strain evidence="1 2">NSJ-7</strain>
    </source>
</reference>
<accession>A0ABR7FU49</accession>
<name>A0ABR7FU49_9FIRM</name>
<comment type="caution">
    <text evidence="1">The sequence shown here is derived from an EMBL/GenBank/DDBJ whole genome shotgun (WGS) entry which is preliminary data.</text>
</comment>
<organism evidence="1 2">
    <name type="scientific">Anaerostipes hominis</name>
    <name type="common">ex Liu et al. 2021</name>
    <dbReference type="NCBI Taxonomy" id="2763018"/>
    <lineage>
        <taxon>Bacteria</taxon>
        <taxon>Bacillati</taxon>
        <taxon>Bacillota</taxon>
        <taxon>Clostridia</taxon>
        <taxon>Lachnospirales</taxon>
        <taxon>Lachnospiraceae</taxon>
        <taxon>Anaerostipes</taxon>
    </lineage>
</organism>
<proteinExistence type="predicted"/>
<dbReference type="EMBL" id="JACOOS010000020">
    <property type="protein sequence ID" value="MBC5678664.1"/>
    <property type="molecule type" value="Genomic_DNA"/>
</dbReference>
<evidence type="ECO:0000313" key="2">
    <source>
        <dbReference type="Proteomes" id="UP000635828"/>
    </source>
</evidence>